<feature type="chain" id="PRO_5040811328" description="Protein YIF1" evidence="10">
    <location>
        <begin position="19"/>
        <end position="144"/>
    </location>
</feature>
<comment type="subcellular location">
    <subcellularLocation>
        <location evidence="9">Endoplasmic reticulum membrane</location>
        <topology evidence="9">Multi-pass membrane protein</topology>
    </subcellularLocation>
    <subcellularLocation>
        <location evidence="9">Golgi apparatus membrane</location>
        <topology evidence="9">Multi-pass membrane protein</topology>
    </subcellularLocation>
</comment>
<organism evidence="11 12">
    <name type="scientific">Triparma retinervis</name>
    <dbReference type="NCBI Taxonomy" id="2557542"/>
    <lineage>
        <taxon>Eukaryota</taxon>
        <taxon>Sar</taxon>
        <taxon>Stramenopiles</taxon>
        <taxon>Ochrophyta</taxon>
        <taxon>Bolidophyceae</taxon>
        <taxon>Parmales</taxon>
        <taxon>Triparmaceae</taxon>
        <taxon>Triparma</taxon>
    </lineage>
</organism>
<evidence type="ECO:0000313" key="11">
    <source>
        <dbReference type="EMBL" id="GMI09987.1"/>
    </source>
</evidence>
<name>A0A9W7FD63_9STRA</name>
<dbReference type="OrthoDB" id="337750at2759"/>
<comment type="function">
    <text evidence="9">Has a role in transport between endoplasmic reticulum and Golgi.</text>
</comment>
<protein>
    <recommendedName>
        <fullName evidence="9">Protein YIF1</fullName>
    </recommendedName>
</protein>
<dbReference type="PANTHER" id="PTHR14083:SF0">
    <property type="entry name" value="YIP1D-INTERACTING FACTOR 1, ISOFORM C"/>
    <property type="match status" value="1"/>
</dbReference>
<dbReference type="GO" id="GO:0030134">
    <property type="term" value="C:COPII-coated ER to Golgi transport vesicle"/>
    <property type="evidence" value="ECO:0007669"/>
    <property type="project" value="TreeGrafter"/>
</dbReference>
<dbReference type="AlphaFoldDB" id="A0A9W7FD63"/>
<comment type="caution">
    <text evidence="11">The sequence shown here is derived from an EMBL/GenBank/DDBJ whole genome shotgun (WGS) entry which is preliminary data.</text>
</comment>
<keyword evidence="5 9" id="KW-0653">Protein transport</keyword>
<evidence type="ECO:0000256" key="10">
    <source>
        <dbReference type="SAM" id="SignalP"/>
    </source>
</evidence>
<sequence>MSLTTYVLLASLLYGVGGEFTPQVLQDVFSSCMITQLLEVAGIRAGYYMLQAPCAWPDLWAYTGYKYPCLCVNMIVGIAFGYAPYNACLAYTAGAAGYFNLKTYANNVPKANVRGGVKREFVVLGFAGTQIFTIWWMGRTKHMG</sequence>
<gene>
    <name evidence="11" type="ORF">TrRE_jg11571</name>
</gene>
<evidence type="ECO:0000256" key="9">
    <source>
        <dbReference type="RuleBase" id="RU368073"/>
    </source>
</evidence>
<evidence type="ECO:0000256" key="2">
    <source>
        <dbReference type="ARBA" id="ARBA00022448"/>
    </source>
</evidence>
<comment type="similarity">
    <text evidence="1 9">Belongs to the YIF1 family.</text>
</comment>
<evidence type="ECO:0000256" key="6">
    <source>
        <dbReference type="ARBA" id="ARBA00022989"/>
    </source>
</evidence>
<keyword evidence="3" id="KW-0812">Transmembrane</keyword>
<evidence type="ECO:0000313" key="12">
    <source>
        <dbReference type="Proteomes" id="UP001165082"/>
    </source>
</evidence>
<proteinExistence type="inferred from homology"/>
<evidence type="ECO:0000256" key="4">
    <source>
        <dbReference type="ARBA" id="ARBA00022824"/>
    </source>
</evidence>
<evidence type="ECO:0000256" key="7">
    <source>
        <dbReference type="ARBA" id="ARBA00023034"/>
    </source>
</evidence>
<keyword evidence="4 9" id="KW-0256">Endoplasmic reticulum</keyword>
<keyword evidence="6" id="KW-1133">Transmembrane helix</keyword>
<evidence type="ECO:0000256" key="8">
    <source>
        <dbReference type="ARBA" id="ARBA00023136"/>
    </source>
</evidence>
<evidence type="ECO:0000256" key="3">
    <source>
        <dbReference type="ARBA" id="ARBA00022692"/>
    </source>
</evidence>
<dbReference type="GO" id="GO:0015031">
    <property type="term" value="P:protein transport"/>
    <property type="evidence" value="ECO:0007669"/>
    <property type="project" value="UniProtKB-KW"/>
</dbReference>
<keyword evidence="2 9" id="KW-0813">Transport</keyword>
<evidence type="ECO:0000256" key="5">
    <source>
        <dbReference type="ARBA" id="ARBA00022927"/>
    </source>
</evidence>
<evidence type="ECO:0000256" key="1">
    <source>
        <dbReference type="ARBA" id="ARBA00009727"/>
    </source>
</evidence>
<dbReference type="GO" id="GO:0005793">
    <property type="term" value="C:endoplasmic reticulum-Golgi intermediate compartment"/>
    <property type="evidence" value="ECO:0007669"/>
    <property type="project" value="UniProtKB-UniRule"/>
</dbReference>
<keyword evidence="7 9" id="KW-0333">Golgi apparatus</keyword>
<dbReference type="PANTHER" id="PTHR14083">
    <property type="entry name" value="YIP1 INTERACTING FACTOR HOMOLOG YIF1 PROTEIN"/>
    <property type="match status" value="1"/>
</dbReference>
<dbReference type="GO" id="GO:0000139">
    <property type="term" value="C:Golgi membrane"/>
    <property type="evidence" value="ECO:0007669"/>
    <property type="project" value="UniProtKB-SubCell"/>
</dbReference>
<keyword evidence="10" id="KW-0732">Signal</keyword>
<keyword evidence="12" id="KW-1185">Reference proteome</keyword>
<dbReference type="GO" id="GO:0005789">
    <property type="term" value="C:endoplasmic reticulum membrane"/>
    <property type="evidence" value="ECO:0007669"/>
    <property type="project" value="UniProtKB-SubCell"/>
</dbReference>
<keyword evidence="8" id="KW-0472">Membrane</keyword>
<dbReference type="Proteomes" id="UP001165082">
    <property type="component" value="Unassembled WGS sequence"/>
</dbReference>
<accession>A0A9W7FD63</accession>
<dbReference type="InterPro" id="IPR005578">
    <property type="entry name" value="Yif1_fam"/>
</dbReference>
<dbReference type="Pfam" id="PF03878">
    <property type="entry name" value="YIF1"/>
    <property type="match status" value="1"/>
</dbReference>
<feature type="signal peptide" evidence="10">
    <location>
        <begin position="1"/>
        <end position="18"/>
    </location>
</feature>
<reference evidence="11" key="1">
    <citation type="submission" date="2022-07" db="EMBL/GenBank/DDBJ databases">
        <title>Genome analysis of Parmales, a sister group of diatoms, reveals the evolutionary specialization of diatoms from phago-mixotrophs to photoautotrophs.</title>
        <authorList>
            <person name="Ban H."/>
            <person name="Sato S."/>
            <person name="Yoshikawa S."/>
            <person name="Kazumasa Y."/>
            <person name="Nakamura Y."/>
            <person name="Ichinomiya M."/>
            <person name="Saitoh K."/>
            <person name="Sato N."/>
            <person name="Blanc-Mathieu R."/>
            <person name="Endo H."/>
            <person name="Kuwata A."/>
            <person name="Ogata H."/>
        </authorList>
    </citation>
    <scope>NUCLEOTIDE SEQUENCE</scope>
</reference>
<dbReference type="EMBL" id="BRXZ01000350">
    <property type="protein sequence ID" value="GMI09987.1"/>
    <property type="molecule type" value="Genomic_DNA"/>
</dbReference>
<dbReference type="GO" id="GO:0006888">
    <property type="term" value="P:endoplasmic reticulum to Golgi vesicle-mediated transport"/>
    <property type="evidence" value="ECO:0007669"/>
    <property type="project" value="UniProtKB-UniRule"/>
</dbReference>